<sequence>MRSSIARRAAGITAAAAAVVLGVPGAASAAAGTVPVGPGYGLQCVGGYATGSVRGEGRIVTGPGANFQLRYANQQVAGSGMQVAAFAVELRPGLPGWRGPGHYEFCARNNGSFGTAFIAITT</sequence>
<reference evidence="2" key="1">
    <citation type="journal article" date="2014" name="Int. J. Syst. Evol. Microbiol.">
        <title>Complete genome sequence of Corynebacterium casei LMG S-19264T (=DSM 44701T), isolated from a smear-ripened cheese.</title>
        <authorList>
            <consortium name="US DOE Joint Genome Institute (JGI-PGF)"/>
            <person name="Walter F."/>
            <person name="Albersmeier A."/>
            <person name="Kalinowski J."/>
            <person name="Ruckert C."/>
        </authorList>
    </citation>
    <scope>NUCLEOTIDE SEQUENCE</scope>
    <source>
        <strain evidence="2">JCM 3090</strain>
    </source>
</reference>
<comment type="caution">
    <text evidence="2">The sequence shown here is derived from an EMBL/GenBank/DDBJ whole genome shotgun (WGS) entry which is preliminary data.</text>
</comment>
<dbReference type="Proteomes" id="UP000649739">
    <property type="component" value="Unassembled WGS sequence"/>
</dbReference>
<evidence type="ECO:0008006" key="4">
    <source>
        <dbReference type="Google" id="ProtNLM"/>
    </source>
</evidence>
<feature type="chain" id="PRO_5035306066" description="Secreted protein" evidence="1">
    <location>
        <begin position="30"/>
        <end position="122"/>
    </location>
</feature>
<dbReference type="EMBL" id="BMQB01000002">
    <property type="protein sequence ID" value="GGJ84377.1"/>
    <property type="molecule type" value="Genomic_DNA"/>
</dbReference>
<accession>A0A8J3F6Z3</accession>
<keyword evidence="3" id="KW-1185">Reference proteome</keyword>
<evidence type="ECO:0000313" key="2">
    <source>
        <dbReference type="EMBL" id="GGJ84377.1"/>
    </source>
</evidence>
<reference evidence="2" key="2">
    <citation type="submission" date="2020-09" db="EMBL/GenBank/DDBJ databases">
        <authorList>
            <person name="Sun Q."/>
            <person name="Ohkuma M."/>
        </authorList>
    </citation>
    <scope>NUCLEOTIDE SEQUENCE</scope>
    <source>
        <strain evidence="2">JCM 3090</strain>
    </source>
</reference>
<name>A0A8J3F6Z3_9ACTN</name>
<evidence type="ECO:0000313" key="3">
    <source>
        <dbReference type="Proteomes" id="UP000649739"/>
    </source>
</evidence>
<dbReference type="AlphaFoldDB" id="A0A8J3F6Z3"/>
<feature type="signal peptide" evidence="1">
    <location>
        <begin position="1"/>
        <end position="29"/>
    </location>
</feature>
<evidence type="ECO:0000256" key="1">
    <source>
        <dbReference type="SAM" id="SignalP"/>
    </source>
</evidence>
<protein>
    <recommendedName>
        <fullName evidence="4">Secreted protein</fullName>
    </recommendedName>
</protein>
<dbReference type="RefSeq" id="WP_189169076.1">
    <property type="nucleotide sequence ID" value="NZ_BMQB01000002.1"/>
</dbReference>
<keyword evidence="1" id="KW-0732">Signal</keyword>
<gene>
    <name evidence="2" type="ORF">GCM10010123_12510</name>
</gene>
<organism evidence="2 3">
    <name type="scientific">Pilimelia anulata</name>
    <dbReference type="NCBI Taxonomy" id="53371"/>
    <lineage>
        <taxon>Bacteria</taxon>
        <taxon>Bacillati</taxon>
        <taxon>Actinomycetota</taxon>
        <taxon>Actinomycetes</taxon>
        <taxon>Micromonosporales</taxon>
        <taxon>Micromonosporaceae</taxon>
        <taxon>Pilimelia</taxon>
    </lineage>
</organism>
<proteinExistence type="predicted"/>